<dbReference type="AlphaFoldDB" id="A0A8K0H369"/>
<dbReference type="EMBL" id="VOIH02000006">
    <property type="protein sequence ID" value="KAF3444882.1"/>
    <property type="molecule type" value="Genomic_DNA"/>
</dbReference>
<evidence type="ECO:0000313" key="3">
    <source>
        <dbReference type="Proteomes" id="UP000796880"/>
    </source>
</evidence>
<organism evidence="2 3">
    <name type="scientific">Rhamnella rubrinervis</name>
    <dbReference type="NCBI Taxonomy" id="2594499"/>
    <lineage>
        <taxon>Eukaryota</taxon>
        <taxon>Viridiplantae</taxon>
        <taxon>Streptophyta</taxon>
        <taxon>Embryophyta</taxon>
        <taxon>Tracheophyta</taxon>
        <taxon>Spermatophyta</taxon>
        <taxon>Magnoliopsida</taxon>
        <taxon>eudicotyledons</taxon>
        <taxon>Gunneridae</taxon>
        <taxon>Pentapetalae</taxon>
        <taxon>rosids</taxon>
        <taxon>fabids</taxon>
        <taxon>Rosales</taxon>
        <taxon>Rhamnaceae</taxon>
        <taxon>rhamnoid group</taxon>
        <taxon>Rhamneae</taxon>
        <taxon>Rhamnella</taxon>
    </lineage>
</organism>
<accession>A0A8K0H369</accession>
<sequence>MEASVPRHLALKLLVTTILMVILLNTSRRGATAFTVSLTKGNDTAATSICTGTCLVDHQQAELELLMMGSETNRRLQGPIQYTKDTGIRNKAYTCARPVPTCAGPATGAPKGENCYADTYNRNCHKFT</sequence>
<gene>
    <name evidence="2" type="ORF">FNV43_RR14575</name>
</gene>
<keyword evidence="3" id="KW-1185">Reference proteome</keyword>
<feature type="signal peptide" evidence="1">
    <location>
        <begin position="1"/>
        <end position="33"/>
    </location>
</feature>
<evidence type="ECO:0000256" key="1">
    <source>
        <dbReference type="SAM" id="SignalP"/>
    </source>
</evidence>
<comment type="caution">
    <text evidence="2">The sequence shown here is derived from an EMBL/GenBank/DDBJ whole genome shotgun (WGS) entry which is preliminary data.</text>
</comment>
<name>A0A8K0H369_9ROSA</name>
<evidence type="ECO:0000313" key="2">
    <source>
        <dbReference type="EMBL" id="KAF3444882.1"/>
    </source>
</evidence>
<dbReference type="Proteomes" id="UP000796880">
    <property type="component" value="Unassembled WGS sequence"/>
</dbReference>
<reference evidence="2" key="1">
    <citation type="submission" date="2020-03" db="EMBL/GenBank/DDBJ databases">
        <title>A high-quality chromosome-level genome assembly of a woody plant with both climbing and erect habits, Rhamnella rubrinervis.</title>
        <authorList>
            <person name="Lu Z."/>
            <person name="Yang Y."/>
            <person name="Zhu X."/>
            <person name="Sun Y."/>
        </authorList>
    </citation>
    <scope>NUCLEOTIDE SEQUENCE</scope>
    <source>
        <strain evidence="2">BYM</strain>
        <tissue evidence="2">Leaf</tissue>
    </source>
</reference>
<protein>
    <submittedName>
        <fullName evidence="2">Uncharacterized protein</fullName>
    </submittedName>
</protein>
<proteinExistence type="predicted"/>
<feature type="chain" id="PRO_5035470194" evidence="1">
    <location>
        <begin position="34"/>
        <end position="128"/>
    </location>
</feature>
<keyword evidence="1" id="KW-0732">Signal</keyword>